<dbReference type="GO" id="GO:0008289">
    <property type="term" value="F:lipid binding"/>
    <property type="evidence" value="ECO:0007669"/>
    <property type="project" value="UniProtKB-KW"/>
</dbReference>
<gene>
    <name evidence="7" type="ORF">HHK36_010578</name>
</gene>
<dbReference type="AlphaFoldDB" id="A0A835DGG4"/>
<feature type="chain" id="PRO_5032428174" description="Non-specific lipid-transfer protein" evidence="5">
    <location>
        <begin position="27"/>
        <end position="327"/>
    </location>
</feature>
<dbReference type="Gene3D" id="1.10.110.10">
    <property type="entry name" value="Plant lipid-transfer and hydrophobic proteins"/>
    <property type="match status" value="1"/>
</dbReference>
<dbReference type="FunFam" id="1.10.110.10:FF:000002">
    <property type="entry name" value="Non-specific lipid-transfer protein"/>
    <property type="match status" value="1"/>
</dbReference>
<keyword evidence="2 4" id="KW-0813">Transport</keyword>
<keyword evidence="5" id="KW-0732">Signal</keyword>
<keyword evidence="4" id="KW-0446">Lipid-binding</keyword>
<evidence type="ECO:0000256" key="2">
    <source>
        <dbReference type="ARBA" id="ARBA00022448"/>
    </source>
</evidence>
<dbReference type="Proteomes" id="UP000655225">
    <property type="component" value="Unassembled WGS sequence"/>
</dbReference>
<evidence type="ECO:0000256" key="5">
    <source>
        <dbReference type="SAM" id="SignalP"/>
    </source>
</evidence>
<dbReference type="SUPFAM" id="SSF47699">
    <property type="entry name" value="Bifunctional inhibitor/lipid-transfer protein/seed storage 2S albumin"/>
    <property type="match status" value="1"/>
</dbReference>
<dbReference type="InterPro" id="IPR016140">
    <property type="entry name" value="Bifunc_inhib/LTP/seed_store"/>
</dbReference>
<feature type="signal peptide" evidence="5">
    <location>
        <begin position="1"/>
        <end position="26"/>
    </location>
</feature>
<feature type="domain" description="Bifunctional inhibitor/plant lipid transfer protein/seed storage helical" evidence="6">
    <location>
        <begin position="30"/>
        <end position="114"/>
    </location>
</feature>
<comment type="similarity">
    <text evidence="1 4">Belongs to the plant LTP family.</text>
</comment>
<keyword evidence="3" id="KW-1015">Disulfide bond</keyword>
<reference evidence="7 8" key="1">
    <citation type="submission" date="2020-04" db="EMBL/GenBank/DDBJ databases">
        <title>Plant Genome Project.</title>
        <authorList>
            <person name="Zhang R.-G."/>
        </authorList>
    </citation>
    <scope>NUCLEOTIDE SEQUENCE [LARGE SCALE GENOMIC DNA]</scope>
    <source>
        <strain evidence="7">YNK0</strain>
        <tissue evidence="7">Leaf</tissue>
    </source>
</reference>
<keyword evidence="8" id="KW-1185">Reference proteome</keyword>
<dbReference type="GO" id="GO:0006869">
    <property type="term" value="P:lipid transport"/>
    <property type="evidence" value="ECO:0007669"/>
    <property type="project" value="InterPro"/>
</dbReference>
<dbReference type="EMBL" id="JABCRI010000007">
    <property type="protein sequence ID" value="KAF8402493.1"/>
    <property type="molecule type" value="Genomic_DNA"/>
</dbReference>
<evidence type="ECO:0000256" key="3">
    <source>
        <dbReference type="ARBA" id="ARBA00023157"/>
    </source>
</evidence>
<dbReference type="InterPro" id="IPR000528">
    <property type="entry name" value="Plant_nsLTP"/>
</dbReference>
<protein>
    <recommendedName>
        <fullName evidence="4">Non-specific lipid-transfer protein</fullName>
    </recommendedName>
</protein>
<name>A0A835DGG4_TETSI</name>
<evidence type="ECO:0000313" key="8">
    <source>
        <dbReference type="Proteomes" id="UP000655225"/>
    </source>
</evidence>
<dbReference type="PRINTS" id="PR00382">
    <property type="entry name" value="LIPIDTRNSFER"/>
</dbReference>
<proteinExistence type="inferred from homology"/>
<dbReference type="SMART" id="SM00499">
    <property type="entry name" value="AAI"/>
    <property type="match status" value="1"/>
</dbReference>
<comment type="function">
    <text evidence="4">Plant non-specific lipid-transfer proteins transfer phospholipids as well as galactolipids across membranes. May play a role in wax or cutin deposition in the cell walls of expanding epidermal cells and certain secretory tissues.</text>
</comment>
<sequence length="327" mass="35260">MGSSGFLKLFIVVLVSMVVAAPYADAAISCGTVVSSLSPCIAYLRSGGAPPAGCCNGVKSLNSAAKTTPDRQAVCGCLKSASGGISGLKPALMTGLPSKCGVNIPYKISPSTDCSKATAGTVVDSYSPTRILDARLILLRFESESDYLAVWLKDACYVTGKLVRFIKWTPFFQAGSEPSVVPIWLNFPGLPINLFNLKDLKAIGSIVGKVLLIDGSIRGISRPSLACICVEMDVSKEKLERFWLGLSYSSRWQKKDRKANRDANSIPVILDDRGEIREVDEDKERESNTMGGVAAVEIQEWNEYNSEEFVECTKSISSSDEAMSINE</sequence>
<accession>A0A835DGG4</accession>
<evidence type="ECO:0000256" key="1">
    <source>
        <dbReference type="ARBA" id="ARBA00009748"/>
    </source>
</evidence>
<evidence type="ECO:0000256" key="4">
    <source>
        <dbReference type="RuleBase" id="RU000628"/>
    </source>
</evidence>
<dbReference type="OrthoDB" id="1890443at2759"/>
<dbReference type="PANTHER" id="PTHR33076">
    <property type="entry name" value="NON-SPECIFIC LIPID-TRANSFER PROTEIN 2-RELATED"/>
    <property type="match status" value="1"/>
</dbReference>
<dbReference type="CDD" id="cd01960">
    <property type="entry name" value="nsLTP1"/>
    <property type="match status" value="1"/>
</dbReference>
<evidence type="ECO:0000313" key="7">
    <source>
        <dbReference type="EMBL" id="KAF8402493.1"/>
    </source>
</evidence>
<comment type="caution">
    <text evidence="7">The sequence shown here is derived from an EMBL/GenBank/DDBJ whole genome shotgun (WGS) entry which is preliminary data.</text>
</comment>
<organism evidence="7 8">
    <name type="scientific">Tetracentron sinense</name>
    <name type="common">Spur-leaf</name>
    <dbReference type="NCBI Taxonomy" id="13715"/>
    <lineage>
        <taxon>Eukaryota</taxon>
        <taxon>Viridiplantae</taxon>
        <taxon>Streptophyta</taxon>
        <taxon>Embryophyta</taxon>
        <taxon>Tracheophyta</taxon>
        <taxon>Spermatophyta</taxon>
        <taxon>Magnoliopsida</taxon>
        <taxon>Trochodendrales</taxon>
        <taxon>Trochodendraceae</taxon>
        <taxon>Tetracentron</taxon>
    </lineage>
</organism>
<dbReference type="Pfam" id="PF00234">
    <property type="entry name" value="Tryp_alpha_amyl"/>
    <property type="match status" value="1"/>
</dbReference>
<dbReference type="InterPro" id="IPR036312">
    <property type="entry name" value="Bifun_inhib/LTP/seed_sf"/>
</dbReference>
<evidence type="ECO:0000259" key="6">
    <source>
        <dbReference type="SMART" id="SM00499"/>
    </source>
</evidence>